<dbReference type="OrthoDB" id="5841748at2759"/>
<dbReference type="SUPFAM" id="SSF52025">
    <property type="entry name" value="PA domain"/>
    <property type="match status" value="1"/>
</dbReference>
<dbReference type="Pfam" id="PF02225">
    <property type="entry name" value="PA"/>
    <property type="match status" value="1"/>
</dbReference>
<dbReference type="Pfam" id="PF04253">
    <property type="entry name" value="TFR_dimer"/>
    <property type="match status" value="1"/>
</dbReference>
<dbReference type="SUPFAM" id="SSF53187">
    <property type="entry name" value="Zn-dependent exopeptidases"/>
    <property type="match status" value="1"/>
</dbReference>
<dbReference type="InterPro" id="IPR007484">
    <property type="entry name" value="Peptidase_M28"/>
</dbReference>
<dbReference type="AlphaFoldDB" id="A0A0M8N3E9"/>
<dbReference type="FunFam" id="3.40.630.10:FF:000101">
    <property type="entry name" value="N-acetylated alpha-linked acidic dipeptidase like 1"/>
    <property type="match status" value="1"/>
</dbReference>
<protein>
    <submittedName>
        <fullName evidence="5">Vacuolar protein sorting-associated protein 70</fullName>
    </submittedName>
</protein>
<gene>
    <name evidence="5" type="ORF">ESCO_000329</name>
</gene>
<feature type="domain" description="PA" evidence="2">
    <location>
        <begin position="93"/>
        <end position="172"/>
    </location>
</feature>
<dbReference type="InterPro" id="IPR039373">
    <property type="entry name" value="Peptidase_M28B"/>
</dbReference>
<dbReference type="STRING" id="150374.A0A0M8N3E9"/>
<dbReference type="CDD" id="cd08022">
    <property type="entry name" value="M28_PSMA_like"/>
    <property type="match status" value="1"/>
</dbReference>
<evidence type="ECO:0000313" key="5">
    <source>
        <dbReference type="EMBL" id="KOS19804.1"/>
    </source>
</evidence>
<dbReference type="Proteomes" id="UP000053831">
    <property type="component" value="Unassembled WGS sequence"/>
</dbReference>
<dbReference type="InterPro" id="IPR003137">
    <property type="entry name" value="PA_domain"/>
</dbReference>
<dbReference type="FunFam" id="3.50.30.30:FF:000008">
    <property type="entry name" value="Glutamate carboxypeptidase 2"/>
    <property type="match status" value="1"/>
</dbReference>
<dbReference type="GO" id="GO:0004180">
    <property type="term" value="F:carboxypeptidase activity"/>
    <property type="evidence" value="ECO:0007669"/>
    <property type="project" value="TreeGrafter"/>
</dbReference>
<dbReference type="InterPro" id="IPR036757">
    <property type="entry name" value="TFR-like_dimer_dom_sf"/>
</dbReference>
<dbReference type="Gene3D" id="1.20.930.40">
    <property type="entry name" value="Transferrin receptor-like, dimerisation domain"/>
    <property type="match status" value="1"/>
</dbReference>
<dbReference type="PANTHER" id="PTHR10404:SF46">
    <property type="entry name" value="VACUOLAR PROTEIN SORTING-ASSOCIATED PROTEIN 70"/>
    <property type="match status" value="1"/>
</dbReference>
<evidence type="ECO:0000313" key="6">
    <source>
        <dbReference type="Proteomes" id="UP000053831"/>
    </source>
</evidence>
<dbReference type="Gene3D" id="3.50.30.30">
    <property type="match status" value="1"/>
</dbReference>
<keyword evidence="6" id="KW-1185">Reference proteome</keyword>
<dbReference type="EMBL" id="LGSR01000020">
    <property type="protein sequence ID" value="KOS19804.1"/>
    <property type="molecule type" value="Genomic_DNA"/>
</dbReference>
<organism evidence="5 6">
    <name type="scientific">Escovopsis weberi</name>
    <dbReference type="NCBI Taxonomy" id="150374"/>
    <lineage>
        <taxon>Eukaryota</taxon>
        <taxon>Fungi</taxon>
        <taxon>Dikarya</taxon>
        <taxon>Ascomycota</taxon>
        <taxon>Pezizomycotina</taxon>
        <taxon>Sordariomycetes</taxon>
        <taxon>Hypocreomycetidae</taxon>
        <taxon>Hypocreales</taxon>
        <taxon>Hypocreaceae</taxon>
        <taxon>Escovopsis</taxon>
    </lineage>
</organism>
<evidence type="ECO:0000259" key="4">
    <source>
        <dbReference type="Pfam" id="PF04389"/>
    </source>
</evidence>
<name>A0A0M8N3E9_ESCWE</name>
<feature type="domain" description="Peptidase M28" evidence="4">
    <location>
        <begin position="272"/>
        <end position="456"/>
    </location>
</feature>
<dbReference type="Gene3D" id="3.40.630.10">
    <property type="entry name" value="Zn peptidases"/>
    <property type="match status" value="1"/>
</dbReference>
<comment type="similarity">
    <text evidence="1">Belongs to the peptidase M28 family. M28B subfamily.</text>
</comment>
<dbReference type="InterPro" id="IPR007365">
    <property type="entry name" value="TFR-like_dimer_dom"/>
</dbReference>
<evidence type="ECO:0000256" key="1">
    <source>
        <dbReference type="ARBA" id="ARBA00005634"/>
    </source>
</evidence>
<accession>A0A0M8N3E9</accession>
<evidence type="ECO:0000259" key="3">
    <source>
        <dbReference type="Pfam" id="PF04253"/>
    </source>
</evidence>
<feature type="domain" description="Transferrin receptor-like dimerisation" evidence="3">
    <location>
        <begin position="554"/>
        <end position="680"/>
    </location>
</feature>
<reference evidence="5 6" key="1">
    <citation type="submission" date="2015-07" db="EMBL/GenBank/DDBJ databases">
        <title>The genome of the fungus Escovopsis weberi, a specialized disease agent of ant agriculture.</title>
        <authorList>
            <person name="de Man T.J."/>
            <person name="Stajich J.E."/>
            <person name="Kubicek C.P."/>
            <person name="Chenthamara K."/>
            <person name="Atanasova L."/>
            <person name="Druzhinina I.S."/>
            <person name="Birnbaum S."/>
            <person name="Barribeau S.M."/>
            <person name="Teiling C."/>
            <person name="Suen G."/>
            <person name="Currie C."/>
            <person name="Gerardo N.M."/>
        </authorList>
    </citation>
    <scope>NUCLEOTIDE SEQUENCE [LARGE SCALE GENOMIC DNA]</scope>
</reference>
<dbReference type="PANTHER" id="PTHR10404">
    <property type="entry name" value="N-ACETYLATED-ALPHA-LINKED ACIDIC DIPEPTIDASE"/>
    <property type="match status" value="1"/>
</dbReference>
<dbReference type="SUPFAM" id="SSF47672">
    <property type="entry name" value="Transferrin receptor-like dimerisation domain"/>
    <property type="match status" value="1"/>
</dbReference>
<proteinExistence type="inferred from homology"/>
<dbReference type="CDD" id="cd02121">
    <property type="entry name" value="PA_GCPII_like"/>
    <property type="match status" value="1"/>
</dbReference>
<sequence>MVDESTPLMQTAEWTMNKWEGWGVPSTIAAYDVYLNYPVDHKVSLLKKASESADSWDVAFRASLTEDVLEEDPTSGRSDRIPTFHGYSASGNVTAPFVFVNYGTYQDYADLVDAGIPLEGKIALAKYGGNFRGLKIQRAQDLGMVGVLIYSDPGDDGGITEENGYAAYPDGPARNPSSVQRGSVQFLSTAPGDPDKTIPRIPSIPISYADAVPLLKALNGHGPEASKLNEHWNHNLGLKHKGVDYNIGPSPDDVVINLENQQEYVTTPLWDVIGIINGTVPHEVLVIGNHRDSWTLGGAGDPNSGSAVLNEVVRSVSKALEKGWKPLRTIVFASWDGEEYGLLGSTEWVEEYLPWVAKANIAYLNVDVAASGPHFDASAAPLLHEVLRYATSRVPSPNQTVEGQTVADVWGGHISTLGSGSDYTAFQDFAGVPSIDIGFVADRSAVYHYHSNYDSFYWMSNFGDPGFLHHEALARVMGVLVAELADTVVIPFSATDYAKALAGYLDQIEAKLGSSSSSSSSAEPLTDKDMFILRSAATRPAGDVRGSEDAFRASLDKIRRSLDTLRDRAAEVDARAKWANHRLHKGIPWWDVLGRLRLWRTIVKVNAQYKYLERHFIFEGGLDGRSWYRHVVFAPGLWTGYAGAVFPGLVESIDAKDYANGLKWARIIKHCVDKAARSLE</sequence>
<evidence type="ECO:0000259" key="2">
    <source>
        <dbReference type="Pfam" id="PF02225"/>
    </source>
</evidence>
<comment type="caution">
    <text evidence="5">The sequence shown here is derived from an EMBL/GenBank/DDBJ whole genome shotgun (WGS) entry which is preliminary data.</text>
</comment>
<dbReference type="Pfam" id="PF04389">
    <property type="entry name" value="Peptidase_M28"/>
    <property type="match status" value="1"/>
</dbReference>
<dbReference type="InterPro" id="IPR046450">
    <property type="entry name" value="PA_dom_sf"/>
</dbReference>